<dbReference type="Pfam" id="PF18911">
    <property type="entry name" value="PKD_4"/>
    <property type="match status" value="1"/>
</dbReference>
<dbReference type="PANTHER" id="PTHR22990">
    <property type="entry name" value="F-BOX ONLY PROTEIN"/>
    <property type="match status" value="1"/>
</dbReference>
<dbReference type="Proteomes" id="UP000010846">
    <property type="component" value="Chromosome"/>
</dbReference>
<dbReference type="Gene3D" id="2.60.40.10">
    <property type="entry name" value="Immunoglobulins"/>
    <property type="match status" value="6"/>
</dbReference>
<feature type="region of interest" description="Disordered" evidence="4">
    <location>
        <begin position="3044"/>
        <end position="3082"/>
    </location>
</feature>
<sequence>MFGSTPRCEGGPSTSRRRLRLLGVLLVGTLVLVGGIGGATIGDGAALDGLATDDGSPTPAHSGDSTTVYGTCETTVTDGSSVQDAVNDSSPGETICVEAGEYAESVTIDVEGLSLVAADPVDPPILNGSSLEEGTNGFSVDGANDVTVSGFEVREFAGNGVHAIESDGLEVTDAAVLDNDLVGVLVNGSAGATVRGINATNNGWADDVPGIRLYESPNALVENNTANSNARQGINVWEHSDGAVVRNNTANDNDRSGIYVQDADDAVIEDNTANSNGLRAVHLEAINVTSIQNTTVRNTVGVSNTQSGILVQGADGTLLEGNTLEDNALGYDEESHGIYVTDSSDVVVIENEVTETHTTGNYFHDESGVGVFVENSPDPRIESNVVDANRRTGIQIHESARAHVEANALDDNNIDHDEPLDSGITLSGSPNSTVVGNVVERHASAMRIGSNETLVEANTVRDNDDGINVISTETGVTVRDNLVEENVGSDAGDGRGISVFGVSDVLVENNTVRANTLGISASTSGDPITNVTVRENTVSNHEEFDTGLTHQANGIALGSVVGATVADNVVTDSDREGIRLRDDVDEIAVANNSVTGHDVDLGIEGVTNATIVENTFASGLVLYGDDIDEPELDHFDHQISDNTVGGDPLYYAVGEDGGSVEGSYGQIVLIDTTDVTVDDHAFYGPAVGVQVALSDGVAVTNTTVYGGANGIIGTNATGLTVTDSAVVGSGDGISLHGDASGTTVLGSTVSTTDRGIFVAETTEDVTVSQSAFRDNEIGLESDVYDQAHNASATDNWWGDETGPSGDRTDPVTGVTADGSGDEIATPVNYENVAFDPWEPDAPGTFFGVEIDVYNSLYGEEGDTLEVNVTVTNHGDEAGTQTLALFDPAWTALDEKAVTLDAGESTDVALYWETQIGDADTEELFAASEDSMDGADWVWLDPAPGGFDVAIDSTNAPVTEGDPLDVQVTVENTGGEESTQTIELERFDGPVVDSTEVTLGALSSEQLTLTWETEAGDAGDGEVTVLSEDDSVSEAVSIDEPETTGTVAGTVVDGETGDPIEGVWVALNTGSENVDSTTTDADGTYELSAESGTYDVIAAVEYYDPHTEPAVEIPVGETVSQDFELFPTDSSGTLAGTVTDAADGDPIEAATVELLDGDGEVLETATTDDSGAYELSHSPGTYDVRFGAATYEFLTVETVEIESDAGTEESVALDRETIGARFSIAITDVTDPVFVGEPLAIEAAVENTGDEQGTQSIELHAGGDVLEATTVTLGPEESTSVSLEWVPDSADVGVHDVSVWSEDDVDHASAEVLPEGAGYVVGASLDVYDGDESVLEQVSIDAAVDGDDVSLRLVSDDSEPTDDPSDAIAAERDLSSVGVDPGSTWFEIEVQLENVEPDALGGTAELEEWWTESNADGTTNVTVRATTLGTEVLIDCDTYDEADDCEPPLEAWPDPESAATHSLQSTVDLTLSDLSALAEGDATAGAQVITDAQRFGFDEADGERLTVDLGAPARGVDDQPNEGIFVGTVPDGLLDAWGVETTDEIAVEYGDDPVDSTVTETADGYRVDVDLTHGDGPITIRPDVDEPATFEVSVQSTSDPVPEGATIIVDAIVENVGDETGSEMVQLTHPAQGLLYEVPVVDLEPGETRLLEFQWWTEEGDVGTHDLSVVTDSHTAETTVEVEELGLGVSVFPEPATENTPIIFQTTYADDPVWDFDDGATALGSKVYHSFEDAGTYDVTLTDGETTETVAVEITEPEMTIVQLDPVYGGQPLQGVPWEETFQAGVFSDESVEQVTFELDGETIVRDGSTGAYAATFDLGELDDDAELTITAEDQFGATTEATRMVRVTDAPEWIQWIIDGDGDVVVDREAGTIEARHTPVDVEQELGIEGVPVLPDVDLQSFELSADAIAAYTADPVGADVEGDGTLGATLLGQGIGGEIDADGTVDSTLSLETATIAASASRTGIEGPTVFGGAVEGQEDNQLEDVIVPWTIDPSVEFEGHFGEDFSFEEGTVQSGTDITILHAAELFGCGVFAEGGGGMTASFDVGPETDLNPGGSLSVDGEIVLDCYYEFEFELGPFEGDVGSGGLGLQATGAHPGPVTVSPPSADGPNPLPGVPTVDDELGGGDVDAAALATDVETTDADGTDFDRLTDRPFEDTQPAIETVGDELIVVYSAQNESKAATDGRDLRVRTHNLTTGTWSAAADVTDDDATDETPALAASQDGTAVVWSTLEDAPPIEAVETPADLFGHYEIAVAIDDGAGWSEPDQLTVSERRQHSPSIVAIDGGWLVAWTSTAADGSDSNVRYTVLDDEGERETIETIENASHPAVGTDGGGATLAYAAVDDAGNETVVTAHVDGEGLVESHRHATNNVVAVTTADGRTVWANASRSNVRVFDADGEGSPTELAFEDELVNVDELELDAHEDDAVLTYRARFDGGSTVDLGYRLDRGDGWIADHAYAELADENLTAWHADVAVGESTDAFYSTFAVQELDRSAVNDVFVTERAFAPAYAIEATASAASAGDESTIAYDLRNVGDRPSTGDVTVVIENETDVVEVPIDTPLEPGVTESGEIDAIVDASGTFDVSVAIDDGDATNGVADTADTLGDASTSETADETTVVAATPRLSVDSVDSSMIDGGDGNVILVEAVIDNAGGATAVDVPIAFDDGTEALETVDLGAIEHGENATATITVDPDAIDTSVADSVSIGTGQSIDESAVANGARPTWFVQPDLDVAGVEYLDVGGDQVAEVLIANRGFASANTTVTVTDEAGDVVGNATRFVAEATLEEPAFETVDVPLEGVAEGAAITVVADTTIPDADPSTTGLTDEVGPFADVSRPSFAVDIHADETVGPNDELAVTLDVANPGYRSDTQPITLLVDGAELETRTVALDRGEKRTETFAVEPVAGAETIDLLVESLTPQDAKTVTVDGDDPSPPPALPPVPSPDPASFTAVDLDVPSSVDAGDSVTVSTTVENVGEETGTATLALSVDGEVVSEEPITLDGGGSITSTFELSTASLDPGSIEIAVAIDGSSSSTTLEIVDEADSAGGPSDDPAETPAPSEDESDDPAADAPGDDADDSIPGFGVEVGLIALLLVTAARMKRRSGTTWLSDGARRLRSGCRFDRNRSDANGDDSPPAASRVNRREPSAADRPTNRRRWLRLCAGVGVVGTAGCLGDDDSGGDGNDGSTGPDGGPGGVSDDDASGGESIELGPEDGWSEPHGDVEVPDQPGTAILQVGGERVELTGIGYAGEEPGVTGTTGAEQFEADGTFMGGAFQGSEIQVAVTRMIGYEDTSGTWAASDSISFARGGVRLGNVIYRLYEDGRLADSELAGDIPGRRFVDESFVRISPDGVLTAVETIESHEDESLDGQFAFGARLQDGWNQR</sequence>
<feature type="compositionally biased region" description="Pro residues" evidence="4">
    <location>
        <begin position="2934"/>
        <end position="2947"/>
    </location>
</feature>
<dbReference type="InterPro" id="IPR051550">
    <property type="entry name" value="SCF-Subunits/Alg-Epimerases"/>
</dbReference>
<evidence type="ECO:0000256" key="5">
    <source>
        <dbReference type="SAM" id="Phobius"/>
    </source>
</evidence>
<dbReference type="InterPro" id="IPR035986">
    <property type="entry name" value="PKD_dom_sf"/>
</dbReference>
<dbReference type="SMART" id="SM00710">
    <property type="entry name" value="PbH1"/>
    <property type="match status" value="21"/>
</dbReference>
<evidence type="ECO:0000313" key="8">
    <source>
        <dbReference type="Proteomes" id="UP000010846"/>
    </source>
</evidence>
<dbReference type="eggNOG" id="arCOG02499">
    <property type="taxonomic scope" value="Archaea"/>
</dbReference>
<dbReference type="InterPro" id="IPR007742">
    <property type="entry name" value="NosD_dom"/>
</dbReference>
<evidence type="ECO:0000256" key="3">
    <source>
        <dbReference type="ARBA" id="ARBA00022786"/>
    </source>
</evidence>
<name>L0I7R2_HALRX</name>
<dbReference type="STRING" id="797302.Halru_0151"/>
<dbReference type="RefSeq" id="WP_015299502.1">
    <property type="nucleotide sequence ID" value="NC_019964.1"/>
</dbReference>
<dbReference type="InterPro" id="IPR008969">
    <property type="entry name" value="CarboxyPept-like_regulatory"/>
</dbReference>
<dbReference type="InterPro" id="IPR000601">
    <property type="entry name" value="PKD_dom"/>
</dbReference>
<dbReference type="InterPro" id="IPR011635">
    <property type="entry name" value="CARDB"/>
</dbReference>
<dbReference type="InterPro" id="IPR039448">
    <property type="entry name" value="Beta_helix"/>
</dbReference>
<dbReference type="Pfam" id="PF07705">
    <property type="entry name" value="CARDB"/>
    <property type="match status" value="1"/>
</dbReference>
<keyword evidence="5" id="KW-0472">Membrane</keyword>
<evidence type="ECO:0000259" key="6">
    <source>
        <dbReference type="PROSITE" id="PS50093"/>
    </source>
</evidence>
<dbReference type="InterPro" id="IPR013783">
    <property type="entry name" value="Ig-like_fold"/>
</dbReference>
<dbReference type="Gene3D" id="2.60.40.1120">
    <property type="entry name" value="Carboxypeptidase-like, regulatory domain"/>
    <property type="match status" value="2"/>
</dbReference>
<dbReference type="SUPFAM" id="SSF63829">
    <property type="entry name" value="Calcium-dependent phosphotriesterase"/>
    <property type="match status" value="1"/>
</dbReference>
<evidence type="ECO:0000256" key="4">
    <source>
        <dbReference type="SAM" id="MobiDB-lite"/>
    </source>
</evidence>
<dbReference type="SUPFAM" id="SSF49299">
    <property type="entry name" value="PKD domain"/>
    <property type="match status" value="1"/>
</dbReference>
<dbReference type="eggNOG" id="arCOG07560">
    <property type="taxonomic scope" value="Archaea"/>
</dbReference>
<dbReference type="InterPro" id="IPR006633">
    <property type="entry name" value="Carb-bd_sugar_hydrolysis-dom"/>
</dbReference>
<evidence type="ECO:0000256" key="2">
    <source>
        <dbReference type="ARBA" id="ARBA00022737"/>
    </source>
</evidence>
<keyword evidence="8" id="KW-1185">Reference proteome</keyword>
<dbReference type="PANTHER" id="PTHR22990:SF15">
    <property type="entry name" value="F-BOX ONLY PROTEIN 10"/>
    <property type="match status" value="1"/>
</dbReference>
<feature type="domain" description="PKD" evidence="6">
    <location>
        <begin position="1713"/>
        <end position="1741"/>
    </location>
</feature>
<keyword evidence="3" id="KW-0833">Ubl conjugation pathway</keyword>
<dbReference type="PROSITE" id="PS50093">
    <property type="entry name" value="PKD"/>
    <property type="match status" value="1"/>
</dbReference>
<evidence type="ECO:0000256" key="1">
    <source>
        <dbReference type="ARBA" id="ARBA00004906"/>
    </source>
</evidence>
<proteinExistence type="predicted"/>
<organism evidence="7 8">
    <name type="scientific">Halovivax ruber (strain DSM 18193 / JCM 13892 / XH-70)</name>
    <dbReference type="NCBI Taxonomy" id="797302"/>
    <lineage>
        <taxon>Archaea</taxon>
        <taxon>Methanobacteriati</taxon>
        <taxon>Methanobacteriota</taxon>
        <taxon>Stenosarchaea group</taxon>
        <taxon>Halobacteria</taxon>
        <taxon>Halobacteriales</taxon>
        <taxon>Natrialbaceae</taxon>
        <taxon>Halovivax</taxon>
    </lineage>
</organism>
<feature type="transmembrane region" description="Helical" evidence="5">
    <location>
        <begin position="21"/>
        <end position="41"/>
    </location>
</feature>
<dbReference type="SMART" id="SM00722">
    <property type="entry name" value="CASH"/>
    <property type="match status" value="3"/>
</dbReference>
<keyword evidence="2" id="KW-0677">Repeat</keyword>
<feature type="compositionally biased region" description="Basic and acidic residues" evidence="4">
    <location>
        <begin position="3122"/>
        <end position="3131"/>
    </location>
</feature>
<dbReference type="InterPro" id="IPR011050">
    <property type="entry name" value="Pectin_lyase_fold/virulence"/>
</dbReference>
<dbReference type="Pfam" id="PF13229">
    <property type="entry name" value="Beta_helix"/>
    <property type="match status" value="3"/>
</dbReference>
<dbReference type="OrthoDB" id="206596at2157"/>
<protein>
    <submittedName>
        <fullName evidence="7">Nitrous oxidase accessory protein</fullName>
    </submittedName>
</protein>
<dbReference type="Pfam" id="PF13620">
    <property type="entry name" value="CarboxypepD_reg"/>
    <property type="match status" value="2"/>
</dbReference>
<dbReference type="eggNOG" id="arCOG02545">
    <property type="taxonomic scope" value="Archaea"/>
</dbReference>
<dbReference type="SUPFAM" id="SSF49464">
    <property type="entry name" value="Carboxypeptidase regulatory domain-like"/>
    <property type="match status" value="2"/>
</dbReference>
<dbReference type="SUPFAM" id="SSF51126">
    <property type="entry name" value="Pectin lyase-like"/>
    <property type="match status" value="4"/>
</dbReference>
<feature type="region of interest" description="Disordered" evidence="4">
    <location>
        <begin position="3122"/>
        <end position="3154"/>
    </location>
</feature>
<feature type="region of interest" description="Disordered" evidence="4">
    <location>
        <begin position="2925"/>
        <end position="2949"/>
    </location>
</feature>
<dbReference type="EMBL" id="CP003050">
    <property type="protein sequence ID" value="AGB14803.1"/>
    <property type="molecule type" value="Genomic_DNA"/>
</dbReference>
<dbReference type="GeneID" id="14377691"/>
<dbReference type="InterPro" id="IPR006626">
    <property type="entry name" value="PbH1"/>
</dbReference>
<dbReference type="NCBIfam" id="TIGR03804">
    <property type="entry name" value="para_beta_helix"/>
    <property type="match status" value="1"/>
</dbReference>
<dbReference type="Gene3D" id="2.160.20.10">
    <property type="entry name" value="Single-stranded right-handed beta-helix, Pectin lyase-like"/>
    <property type="match status" value="4"/>
</dbReference>
<gene>
    <name evidence="7" type="ordered locus">Halru_0151</name>
</gene>
<dbReference type="InterPro" id="IPR022441">
    <property type="entry name" value="Para_beta_helix_rpt-2"/>
</dbReference>
<comment type="pathway">
    <text evidence="1">Protein modification; protein ubiquitination.</text>
</comment>
<accession>L0I7R2</accession>
<dbReference type="Pfam" id="PF05048">
    <property type="entry name" value="NosD"/>
    <property type="match status" value="1"/>
</dbReference>
<dbReference type="HOGENOM" id="CLU_225011_0_0_2"/>
<reference evidence="7" key="1">
    <citation type="submission" date="2011-09" db="EMBL/GenBank/DDBJ databases">
        <title>Complete sequence of Halovivax ruber XH-70.</title>
        <authorList>
            <consortium name="US DOE Joint Genome Institute"/>
            <person name="Lucas S."/>
            <person name="Han J."/>
            <person name="Lapidus A."/>
            <person name="Cheng J.-F."/>
            <person name="Goodwin L."/>
            <person name="Pitluck S."/>
            <person name="Peters L."/>
            <person name="Mikhailova N."/>
            <person name="Davenport K."/>
            <person name="Detter J.C."/>
            <person name="Han C."/>
            <person name="Tapia R."/>
            <person name="Land M."/>
            <person name="Hauser L."/>
            <person name="Kyrpides N."/>
            <person name="Ivanova N."/>
            <person name="Pagani I."/>
            <person name="Sproer C."/>
            <person name="Anderson I."/>
            <person name="Woyke T."/>
        </authorList>
    </citation>
    <scope>NUCLEOTIDE SEQUENCE</scope>
    <source>
        <strain evidence="7">XH-70</strain>
    </source>
</reference>
<keyword evidence="5" id="KW-0812">Transmembrane</keyword>
<feature type="compositionally biased region" description="Acidic residues" evidence="4">
    <location>
        <begin position="3062"/>
        <end position="3080"/>
    </location>
</feature>
<dbReference type="InterPro" id="IPR012334">
    <property type="entry name" value="Pectin_lyas_fold"/>
</dbReference>
<keyword evidence="5" id="KW-1133">Transmembrane helix</keyword>
<dbReference type="eggNOG" id="arCOG02080">
    <property type="taxonomic scope" value="Archaea"/>
</dbReference>
<evidence type="ECO:0000313" key="7">
    <source>
        <dbReference type="EMBL" id="AGB14803.1"/>
    </source>
</evidence>
<feature type="compositionally biased region" description="Gly residues" evidence="4">
    <location>
        <begin position="3183"/>
        <end position="3198"/>
    </location>
</feature>
<dbReference type="KEGG" id="hru:Halru_0151"/>
<feature type="region of interest" description="Disordered" evidence="4">
    <location>
        <begin position="3178"/>
        <end position="3232"/>
    </location>
</feature>
<dbReference type="eggNOG" id="arCOG06512">
    <property type="taxonomic scope" value="Archaea"/>
</dbReference>